<reference evidence="3 4" key="1">
    <citation type="submission" date="2018-03" db="EMBL/GenBank/DDBJ databases">
        <title>Genomic Encyclopedia of Type Strains, Phase III (KMG-III): the genomes of soil and plant-associated and newly described type strains.</title>
        <authorList>
            <person name="Whitman W."/>
        </authorList>
    </citation>
    <scope>NUCLEOTIDE SEQUENCE [LARGE SCALE GENOMIC DNA]</scope>
    <source>
        <strain evidence="3 4">CGMCC 4.7104</strain>
    </source>
</reference>
<gene>
    <name evidence="3" type="ORF">B0I32_11414</name>
</gene>
<feature type="domain" description="Acetyl xylan esterase" evidence="2">
    <location>
        <begin position="12"/>
        <end position="244"/>
    </location>
</feature>
<dbReference type="InterPro" id="IPR008391">
    <property type="entry name" value="AXE1_dom"/>
</dbReference>
<dbReference type="Proteomes" id="UP000238312">
    <property type="component" value="Unassembled WGS sequence"/>
</dbReference>
<dbReference type="SUPFAM" id="SSF53474">
    <property type="entry name" value="alpha/beta-Hydrolases"/>
    <property type="match status" value="1"/>
</dbReference>
<name>A0A2T0MSR2_9ACTN</name>
<dbReference type="OrthoDB" id="9803828at2"/>
<dbReference type="EMBL" id="PVNG01000014">
    <property type="protein sequence ID" value="PRX61645.1"/>
    <property type="molecule type" value="Genomic_DNA"/>
</dbReference>
<dbReference type="PANTHER" id="PTHR40111:SF1">
    <property type="entry name" value="CEPHALOSPORIN-C DEACETYLASE"/>
    <property type="match status" value="1"/>
</dbReference>
<dbReference type="InterPro" id="IPR039069">
    <property type="entry name" value="CE7"/>
</dbReference>
<proteinExistence type="predicted"/>
<dbReference type="GO" id="GO:0005976">
    <property type="term" value="P:polysaccharide metabolic process"/>
    <property type="evidence" value="ECO:0007669"/>
    <property type="project" value="TreeGrafter"/>
</dbReference>
<organism evidence="3 4">
    <name type="scientific">Nonomuraea fuscirosea</name>
    <dbReference type="NCBI Taxonomy" id="1291556"/>
    <lineage>
        <taxon>Bacteria</taxon>
        <taxon>Bacillati</taxon>
        <taxon>Actinomycetota</taxon>
        <taxon>Actinomycetes</taxon>
        <taxon>Streptosporangiales</taxon>
        <taxon>Streptosporangiaceae</taxon>
        <taxon>Nonomuraea</taxon>
    </lineage>
</organism>
<evidence type="ECO:0000313" key="4">
    <source>
        <dbReference type="Proteomes" id="UP000238312"/>
    </source>
</evidence>
<dbReference type="GO" id="GO:0052689">
    <property type="term" value="F:carboxylic ester hydrolase activity"/>
    <property type="evidence" value="ECO:0007669"/>
    <property type="project" value="TreeGrafter"/>
</dbReference>
<dbReference type="RefSeq" id="WP_106245469.1">
    <property type="nucleotide sequence ID" value="NZ_PVNG01000014.1"/>
</dbReference>
<dbReference type="PANTHER" id="PTHR40111">
    <property type="entry name" value="CEPHALOSPORIN-C DEACETYLASE"/>
    <property type="match status" value="1"/>
</dbReference>
<evidence type="ECO:0000256" key="1">
    <source>
        <dbReference type="PIRSR" id="PIRSR639069-2"/>
    </source>
</evidence>
<feature type="binding site" evidence="1">
    <location>
        <position position="84"/>
    </location>
    <ligand>
        <name>substrate</name>
    </ligand>
</feature>
<dbReference type="Gene3D" id="3.40.50.1820">
    <property type="entry name" value="alpha/beta hydrolase"/>
    <property type="match status" value="1"/>
</dbReference>
<keyword evidence="4" id="KW-1185">Reference proteome</keyword>
<dbReference type="Pfam" id="PF05448">
    <property type="entry name" value="AXE1"/>
    <property type="match status" value="1"/>
</dbReference>
<dbReference type="AlphaFoldDB" id="A0A2T0MSR2"/>
<accession>A0A2T0MSR2</accession>
<comment type="caution">
    <text evidence="3">The sequence shown here is derived from an EMBL/GenBank/DDBJ whole genome shotgun (WGS) entry which is preliminary data.</text>
</comment>
<evidence type="ECO:0000313" key="3">
    <source>
        <dbReference type="EMBL" id="PRX61645.1"/>
    </source>
</evidence>
<sequence length="294" mass="31741">MNSDVPPPGTVDPMTFDAYWSAVDAELAAIPARPVLDPVPARTTDEATSYTVRLTSAGPYRVTGWLSIPAGDGPFPALLQTPRYGSVNDMPHPNDRSRYVLFGLMHRGQRLADEGFAAAYPGLLTMGIDDPATYVYRGIAADCLRAAEFLMSLAEVDPARVAVRGDDLALLTAARRPGFSAVQLSELLFHRAMEARLKSSHYPLEELNDHLRAGSSAQTIGHTLSYFDPIRHAPAVTARTLLAVDDPGWCAALADALPAATVYQLTHLDGTDNDHLDAWLAERCGVPAMSKFVV</sequence>
<protein>
    <submittedName>
        <fullName evidence="3">Cephalosporin-C deacetylase</fullName>
    </submittedName>
</protein>
<dbReference type="InterPro" id="IPR029058">
    <property type="entry name" value="AB_hydrolase_fold"/>
</dbReference>
<evidence type="ECO:0000259" key="2">
    <source>
        <dbReference type="Pfam" id="PF05448"/>
    </source>
</evidence>